<dbReference type="Gene3D" id="3.40.50.720">
    <property type="entry name" value="NAD(P)-binding Rossmann-like Domain"/>
    <property type="match status" value="1"/>
</dbReference>
<evidence type="ECO:0000313" key="2">
    <source>
        <dbReference type="Proteomes" id="UP000612282"/>
    </source>
</evidence>
<protein>
    <submittedName>
        <fullName evidence="1">Short-chain dehydrogenase</fullName>
    </submittedName>
</protein>
<sequence>MAKTVLILGAGPGSGLAVARRLAGEGYQVALVARRKDKLDDLVAGLQASGVTAAGFAHDLTDLPALAGVVDSVVAQFGPIDTLVFAPSAEHWAIPATELTAEVTRDFADLFLYPLIEATRLVLPAMLERGAGQIVYINGGQAIEAPAGMSGPAPAMSAARNYLGTLRQEVAERGVVVSAVFVTALIEQSAAAEAAAAWDPDNEHPRVSSTVIADAVWAFHDRSAGGFEVVVP</sequence>
<dbReference type="Proteomes" id="UP000612282">
    <property type="component" value="Unassembled WGS sequence"/>
</dbReference>
<keyword evidence="2" id="KW-1185">Reference proteome</keyword>
<dbReference type="EMBL" id="BOMG01000096">
    <property type="protein sequence ID" value="GID59287.1"/>
    <property type="molecule type" value="Genomic_DNA"/>
</dbReference>
<evidence type="ECO:0000313" key="1">
    <source>
        <dbReference type="EMBL" id="GID59287.1"/>
    </source>
</evidence>
<dbReference type="RefSeq" id="WP_203805252.1">
    <property type="nucleotide sequence ID" value="NZ_BAAAQE010000117.1"/>
</dbReference>
<dbReference type="SUPFAM" id="SSF51735">
    <property type="entry name" value="NAD(P)-binding Rossmann-fold domains"/>
    <property type="match status" value="1"/>
</dbReference>
<comment type="caution">
    <text evidence="1">The sequence shown here is derived from an EMBL/GenBank/DDBJ whole genome shotgun (WGS) entry which is preliminary data.</text>
</comment>
<dbReference type="PANTHER" id="PTHR43431:SF7">
    <property type="entry name" value="OXIDOREDUCTASE, SHORT CHAIN DEHYDROGENASE_REDUCTASE FAMILY (AFU_ORTHOLOGUE AFUA_5G14000)"/>
    <property type="match status" value="1"/>
</dbReference>
<gene>
    <name evidence="1" type="ORF">Aco03nite_076910</name>
</gene>
<dbReference type="Pfam" id="PF00106">
    <property type="entry name" value="adh_short"/>
    <property type="match status" value="1"/>
</dbReference>
<dbReference type="InterPro" id="IPR036291">
    <property type="entry name" value="NAD(P)-bd_dom_sf"/>
</dbReference>
<organism evidence="1 2">
    <name type="scientific">Actinoplanes couchii</name>
    <dbReference type="NCBI Taxonomy" id="403638"/>
    <lineage>
        <taxon>Bacteria</taxon>
        <taxon>Bacillati</taxon>
        <taxon>Actinomycetota</taxon>
        <taxon>Actinomycetes</taxon>
        <taxon>Micromonosporales</taxon>
        <taxon>Micromonosporaceae</taxon>
        <taxon>Actinoplanes</taxon>
    </lineage>
</organism>
<proteinExistence type="predicted"/>
<name>A0ABQ3XLI2_9ACTN</name>
<accession>A0ABQ3XLI2</accession>
<dbReference type="InterPro" id="IPR002347">
    <property type="entry name" value="SDR_fam"/>
</dbReference>
<dbReference type="PANTHER" id="PTHR43431">
    <property type="entry name" value="OXIDOREDUCTASE, SHORT CHAIN DEHYDROGENASE/REDUCTASE FAMILY (AFU_ORTHOLOGUE AFUA_5G14000)"/>
    <property type="match status" value="1"/>
</dbReference>
<reference evidence="1 2" key="1">
    <citation type="submission" date="2021-01" db="EMBL/GenBank/DDBJ databases">
        <title>Whole genome shotgun sequence of Actinoplanes couchii NBRC 106145.</title>
        <authorList>
            <person name="Komaki H."/>
            <person name="Tamura T."/>
        </authorList>
    </citation>
    <scope>NUCLEOTIDE SEQUENCE [LARGE SCALE GENOMIC DNA]</scope>
    <source>
        <strain evidence="1 2">NBRC 106145</strain>
    </source>
</reference>